<sequence length="228" mass="25143">MEWSLTSPGVSQAFKPIGREHWGLYIVCSFELGPSLSGRNPSTALRDAWKTLRQEFPALAVNPDALTKKTYAVPSSVSVDEWANETFFVESSADPDDVVASYPSRDTPSLYFFPTRSQILFLCSHWRIDGLGTCMLLERFFTILAQGQPAPNSWTDGIQSISPSLEDAAGAPRTENPELVEFAQGYIEDHHRNAVHAGGLPYAGDTTTPPGRASYSAITFDPQAQQRW</sequence>
<organism evidence="1 2">
    <name type="scientific">Anthostomella pinea</name>
    <dbReference type="NCBI Taxonomy" id="933095"/>
    <lineage>
        <taxon>Eukaryota</taxon>
        <taxon>Fungi</taxon>
        <taxon>Dikarya</taxon>
        <taxon>Ascomycota</taxon>
        <taxon>Pezizomycotina</taxon>
        <taxon>Sordariomycetes</taxon>
        <taxon>Xylariomycetidae</taxon>
        <taxon>Xylariales</taxon>
        <taxon>Xylariaceae</taxon>
        <taxon>Anthostomella</taxon>
    </lineage>
</organism>
<evidence type="ECO:0000313" key="1">
    <source>
        <dbReference type="EMBL" id="CAJ2500235.1"/>
    </source>
</evidence>
<evidence type="ECO:0000313" key="2">
    <source>
        <dbReference type="Proteomes" id="UP001295740"/>
    </source>
</evidence>
<proteinExistence type="predicted"/>
<dbReference type="Proteomes" id="UP001295740">
    <property type="component" value="Unassembled WGS sequence"/>
</dbReference>
<protein>
    <submittedName>
        <fullName evidence="1">Uu.00g030880.m01.CDS01</fullName>
    </submittedName>
</protein>
<gene>
    <name evidence="1" type="ORF">KHLLAP_LOCUS703</name>
</gene>
<dbReference type="AlphaFoldDB" id="A0AAI8YD00"/>
<accession>A0AAI8YD00</accession>
<name>A0AAI8YD00_9PEZI</name>
<dbReference type="PANTHER" id="PTHR42034:SF1">
    <property type="entry name" value="CONDENSATION DOMAIN-CONTAINING PROTEIN"/>
    <property type="match status" value="1"/>
</dbReference>
<keyword evidence="2" id="KW-1185">Reference proteome</keyword>
<dbReference type="PANTHER" id="PTHR42034">
    <property type="entry name" value="CHROMOSOME 7, WHOLE GENOME SHOTGUN SEQUENCE-RELATED"/>
    <property type="match status" value="1"/>
</dbReference>
<comment type="caution">
    <text evidence="1">The sequence shown here is derived from an EMBL/GenBank/DDBJ whole genome shotgun (WGS) entry which is preliminary data.</text>
</comment>
<reference evidence="1" key="1">
    <citation type="submission" date="2023-10" db="EMBL/GenBank/DDBJ databases">
        <authorList>
            <person name="Hackl T."/>
        </authorList>
    </citation>
    <scope>NUCLEOTIDE SEQUENCE</scope>
</reference>
<dbReference type="EMBL" id="CAUWAG010000003">
    <property type="protein sequence ID" value="CAJ2500235.1"/>
    <property type="molecule type" value="Genomic_DNA"/>
</dbReference>
<dbReference type="Gene3D" id="3.30.559.10">
    <property type="entry name" value="Chloramphenicol acetyltransferase-like domain"/>
    <property type="match status" value="1"/>
</dbReference>
<dbReference type="InterPro" id="IPR023213">
    <property type="entry name" value="CAT-like_dom_sf"/>
</dbReference>